<comment type="caution">
    <text evidence="2">The sequence shown here is derived from an EMBL/GenBank/DDBJ whole genome shotgun (WGS) entry which is preliminary data.</text>
</comment>
<feature type="domain" description="Maestro-like HEAT-repeats" evidence="1">
    <location>
        <begin position="54"/>
        <end position="171"/>
    </location>
</feature>
<dbReference type="AlphaFoldDB" id="A0A401PRG5"/>
<evidence type="ECO:0000259" key="1">
    <source>
        <dbReference type="Pfam" id="PF21047"/>
    </source>
</evidence>
<sequence>MLITLAKNLTGTLELSVWSCILPAAVEEMLVNTEERSQICKIEEAIVSVEDHESQAAPCAILELLKSYSVSRRMLEKIIGTLFGGLLPRCSDHSLAVRQTALDTICRMLAIQLSSQGLSLEQQEEKIGVLKTLRQETVNPGAQCQQVAELISKPHDPLDNLLLMVFDNLAD</sequence>
<keyword evidence="3" id="KW-1185">Reference proteome</keyword>
<evidence type="ECO:0000313" key="2">
    <source>
        <dbReference type="EMBL" id="GCB75700.1"/>
    </source>
</evidence>
<proteinExistence type="predicted"/>
<reference evidence="2 3" key="1">
    <citation type="journal article" date="2018" name="Nat. Ecol. Evol.">
        <title>Shark genomes provide insights into elasmobranch evolution and the origin of vertebrates.</title>
        <authorList>
            <person name="Hara Y"/>
            <person name="Yamaguchi K"/>
            <person name="Onimaru K"/>
            <person name="Kadota M"/>
            <person name="Koyanagi M"/>
            <person name="Keeley SD"/>
            <person name="Tatsumi K"/>
            <person name="Tanaka K"/>
            <person name="Motone F"/>
            <person name="Kageyama Y"/>
            <person name="Nozu R"/>
            <person name="Adachi N"/>
            <person name="Nishimura O"/>
            <person name="Nakagawa R"/>
            <person name="Tanegashima C"/>
            <person name="Kiyatake I"/>
            <person name="Matsumoto R"/>
            <person name="Murakumo K"/>
            <person name="Nishida K"/>
            <person name="Terakita A"/>
            <person name="Kuratani S"/>
            <person name="Sato K"/>
            <person name="Hyodo S Kuraku.S."/>
        </authorList>
    </citation>
    <scope>NUCLEOTIDE SEQUENCE [LARGE SCALE GENOMIC DNA]</scope>
</reference>
<dbReference type="STRING" id="75743.A0A401PRG5"/>
<dbReference type="Proteomes" id="UP000288216">
    <property type="component" value="Unassembled WGS sequence"/>
</dbReference>
<dbReference type="Pfam" id="PF21047">
    <property type="entry name" value="HEAT_Maestro"/>
    <property type="match status" value="1"/>
</dbReference>
<dbReference type="PANTHER" id="PTHR23120">
    <property type="entry name" value="MAESTRO-RELATED HEAT DOMAIN-CONTAINING"/>
    <property type="match status" value="1"/>
</dbReference>
<name>A0A401PRG5_SCYTO</name>
<dbReference type="OMA" id="ERSQICK"/>
<dbReference type="EMBL" id="BFAA01009952">
    <property type="protein sequence ID" value="GCB75700.1"/>
    <property type="molecule type" value="Genomic_DNA"/>
</dbReference>
<accession>A0A401PRG5</accession>
<evidence type="ECO:0000313" key="3">
    <source>
        <dbReference type="Proteomes" id="UP000288216"/>
    </source>
</evidence>
<dbReference type="OrthoDB" id="1884734at2759"/>
<dbReference type="InterPro" id="IPR048465">
    <property type="entry name" value="Maestro-like_HEAT"/>
</dbReference>
<protein>
    <recommendedName>
        <fullName evidence="1">Maestro-like HEAT-repeats domain-containing protein</fullName>
    </recommendedName>
</protein>
<organism evidence="2 3">
    <name type="scientific">Scyliorhinus torazame</name>
    <name type="common">Cloudy catshark</name>
    <name type="synonym">Catulus torazame</name>
    <dbReference type="NCBI Taxonomy" id="75743"/>
    <lineage>
        <taxon>Eukaryota</taxon>
        <taxon>Metazoa</taxon>
        <taxon>Chordata</taxon>
        <taxon>Craniata</taxon>
        <taxon>Vertebrata</taxon>
        <taxon>Chondrichthyes</taxon>
        <taxon>Elasmobranchii</taxon>
        <taxon>Galeomorphii</taxon>
        <taxon>Galeoidea</taxon>
        <taxon>Carcharhiniformes</taxon>
        <taxon>Scyliorhinidae</taxon>
        <taxon>Scyliorhinus</taxon>
    </lineage>
</organism>
<dbReference type="PANTHER" id="PTHR23120:SF42">
    <property type="entry name" value="MAESTRO HEAT-LIKE REPEAT FAMILY MEMBER 3"/>
    <property type="match status" value="1"/>
</dbReference>
<dbReference type="GO" id="GO:0005737">
    <property type="term" value="C:cytoplasm"/>
    <property type="evidence" value="ECO:0007669"/>
    <property type="project" value="TreeGrafter"/>
</dbReference>
<dbReference type="InterPro" id="IPR045206">
    <property type="entry name" value="Maestro_heat-like_prot"/>
</dbReference>
<gene>
    <name evidence="2" type="ORF">scyTo_0016463</name>
</gene>